<organism evidence="2 3">
    <name type="scientific">Niveispirillum cyanobacteriorum</name>
    <dbReference type="NCBI Taxonomy" id="1612173"/>
    <lineage>
        <taxon>Bacteria</taxon>
        <taxon>Pseudomonadati</taxon>
        <taxon>Pseudomonadota</taxon>
        <taxon>Alphaproteobacteria</taxon>
        <taxon>Rhodospirillales</taxon>
        <taxon>Azospirillaceae</taxon>
        <taxon>Niveispirillum</taxon>
    </lineage>
</organism>
<gene>
    <name evidence="2" type="ORF">C0V82_17565</name>
</gene>
<dbReference type="EMBL" id="CP025612">
    <property type="protein sequence ID" value="AUN32212.1"/>
    <property type="molecule type" value="Genomic_DNA"/>
</dbReference>
<dbReference type="Gene3D" id="2.120.10.30">
    <property type="entry name" value="TolB, C-terminal domain"/>
    <property type="match status" value="1"/>
</dbReference>
<feature type="domain" description="BPP" evidence="1">
    <location>
        <begin position="29"/>
        <end position="435"/>
    </location>
</feature>
<evidence type="ECO:0000313" key="3">
    <source>
        <dbReference type="Proteomes" id="UP000234752"/>
    </source>
</evidence>
<keyword evidence="2" id="KW-0378">Hydrolase</keyword>
<evidence type="ECO:0000313" key="2">
    <source>
        <dbReference type="EMBL" id="AUN32212.1"/>
    </source>
</evidence>
<proteinExistence type="predicted"/>
<dbReference type="KEGG" id="ncb:C0V82_17565"/>
<reference evidence="2 3" key="1">
    <citation type="submission" date="2017-12" db="EMBL/GenBank/DDBJ databases">
        <title>Genomes of bacteria within cyanobacterial aggregates.</title>
        <authorList>
            <person name="Cai H."/>
        </authorList>
    </citation>
    <scope>NUCLEOTIDE SEQUENCE [LARGE SCALE GENOMIC DNA]</scope>
    <source>
        <strain evidence="2 3">TH16</strain>
    </source>
</reference>
<dbReference type="PROSITE" id="PS51662">
    <property type="entry name" value="BP_PHYTASE"/>
    <property type="match status" value="1"/>
</dbReference>
<keyword evidence="3" id="KW-1185">Reference proteome</keyword>
<dbReference type="InterPro" id="IPR003431">
    <property type="entry name" value="B-propeller_Phytase"/>
</dbReference>
<dbReference type="AlphaFoldDB" id="A0A2K9NGP3"/>
<dbReference type="InterPro" id="IPR011042">
    <property type="entry name" value="6-blade_b-propeller_TolB-like"/>
</dbReference>
<dbReference type="SUPFAM" id="SSF50956">
    <property type="entry name" value="Thermostable phytase (3-phytase)"/>
    <property type="match status" value="1"/>
</dbReference>
<dbReference type="Pfam" id="PF02333">
    <property type="entry name" value="Phytase"/>
    <property type="match status" value="2"/>
</dbReference>
<name>A0A2K9NGP3_9PROT</name>
<dbReference type="Proteomes" id="UP000234752">
    <property type="component" value="Chromosome eg_2"/>
</dbReference>
<evidence type="ECO:0000259" key="1">
    <source>
        <dbReference type="PROSITE" id="PS51662"/>
    </source>
</evidence>
<protein>
    <submittedName>
        <fullName evidence="2">Hydrolase</fullName>
    </submittedName>
</protein>
<accession>A0A2K9NGP3</accession>
<sequence>MGESETMRALIPFAALLLLSACGQEKSAVPTATASLPLVKPVAETAPGLPDSVQTGDADDPSFWLHPTDPAKSLVITAVKGSGLRVYDLQGKLVQRIDAQPDGRYNNVDVAYGLRRADGSTIDIAVASDRGRDRLVVWAIDPANPTAPLTDISDPNQGPVFPTRLSQDGKSEIDNPVSDQVSAYGLTLWQDRATGEVRAVVAQRKAARLAEQRLVVKQDGTVGHERVRHWDFPTSHKGQDLWAEHDTDPEQDWSPQFEGLVVDAEAGILFAGQEDVGLWRVNLTTGKADDKPFYETRGSVKSPFNNPDSKVARDVEGLALYRGADGTGYLIASSQGDAHGDGGHSDNGGLDDSFAIFERGGQNLYLGSFKLTANGTIDAGQECDGAELVSIPLPGYPNGLLMVQDGYNDDLNGMTGNPSATNFKYVSWADVMAALPGTLTVPAGGWSPR</sequence>
<dbReference type="GO" id="GO:0016158">
    <property type="term" value="F:inositol hexakisphosphate 3-phosphatase activity"/>
    <property type="evidence" value="ECO:0007669"/>
    <property type="project" value="InterPro"/>
</dbReference>